<name>A0A916ZX27_9HYPH</name>
<reference evidence="2" key="1">
    <citation type="journal article" date="2014" name="Int. J. Syst. Evol. Microbiol.">
        <title>Complete genome sequence of Corynebacterium casei LMG S-19264T (=DSM 44701T), isolated from a smear-ripened cheese.</title>
        <authorList>
            <consortium name="US DOE Joint Genome Institute (JGI-PGF)"/>
            <person name="Walter F."/>
            <person name="Albersmeier A."/>
            <person name="Kalinowski J."/>
            <person name="Ruckert C."/>
        </authorList>
    </citation>
    <scope>NUCLEOTIDE SEQUENCE</scope>
    <source>
        <strain evidence="2">CGMCC 1.15367</strain>
    </source>
</reference>
<gene>
    <name evidence="2" type="ORF">GCM10011390_39640</name>
</gene>
<reference evidence="2" key="2">
    <citation type="submission" date="2020-09" db="EMBL/GenBank/DDBJ databases">
        <authorList>
            <person name="Sun Q."/>
            <person name="Zhou Y."/>
        </authorList>
    </citation>
    <scope>NUCLEOTIDE SEQUENCE</scope>
    <source>
        <strain evidence="2">CGMCC 1.15367</strain>
    </source>
</reference>
<evidence type="ECO:0000313" key="2">
    <source>
        <dbReference type="EMBL" id="GGE16635.1"/>
    </source>
</evidence>
<dbReference type="EMBL" id="BMIQ01000007">
    <property type="protein sequence ID" value="GGE16635.1"/>
    <property type="molecule type" value="Genomic_DNA"/>
</dbReference>
<keyword evidence="3" id="KW-1185">Reference proteome</keyword>
<feature type="compositionally biased region" description="Polar residues" evidence="1">
    <location>
        <begin position="20"/>
        <end position="33"/>
    </location>
</feature>
<evidence type="ECO:0000256" key="1">
    <source>
        <dbReference type="SAM" id="MobiDB-lite"/>
    </source>
</evidence>
<sequence length="186" mass="20201">MPALLPAAAHCDGPERDGQDGTTRTPTRGSMDEQQTTITQVHDLRQAIRDGIASGAINARNDAPTIREFYRVSAEITDEEIDAAHVAELHSEFAPVLLLTLGGTVHVQSDQFDDEDAIADAARQLSEIGGEPVTVERVPDRQRQEGDFVAVRMPEGTYEAHDHDLVARFGIEVGTYRQRSAAEAAA</sequence>
<dbReference type="Proteomes" id="UP000644699">
    <property type="component" value="Unassembled WGS sequence"/>
</dbReference>
<evidence type="ECO:0000313" key="3">
    <source>
        <dbReference type="Proteomes" id="UP000644699"/>
    </source>
</evidence>
<proteinExistence type="predicted"/>
<dbReference type="AlphaFoldDB" id="A0A916ZX27"/>
<protein>
    <submittedName>
        <fullName evidence="2">Uncharacterized protein</fullName>
    </submittedName>
</protein>
<comment type="caution">
    <text evidence="2">The sequence shown here is derived from an EMBL/GenBank/DDBJ whole genome shotgun (WGS) entry which is preliminary data.</text>
</comment>
<organism evidence="2 3">
    <name type="scientific">Aureimonas endophytica</name>
    <dbReference type="NCBI Taxonomy" id="2027858"/>
    <lineage>
        <taxon>Bacteria</taxon>
        <taxon>Pseudomonadati</taxon>
        <taxon>Pseudomonadota</taxon>
        <taxon>Alphaproteobacteria</taxon>
        <taxon>Hyphomicrobiales</taxon>
        <taxon>Aurantimonadaceae</taxon>
        <taxon>Aureimonas</taxon>
    </lineage>
</organism>
<feature type="region of interest" description="Disordered" evidence="1">
    <location>
        <begin position="1"/>
        <end position="33"/>
    </location>
</feature>
<accession>A0A916ZX27</accession>